<sequence length="336" mass="37466">MSSSAQRTPVPMAEDKKKGLSRVLGRMKTVLRRSDGSKRLPFTTKTSTAVEPSASKTAPIPKPIPTAEPPKETPAAIPAAVEAKQTTTPSSLQAETQSKPQSKPQPIKVSRAEINAERARKLGERFQLQIEPHEWQTLSEEKDTWRIEKPIRMRIHRTCHKCNATFGANKICGNCEHPRCTKCPRYPLKKKEKGKGKTALATSGPTPVEVDTEWRPTEKLVLTLPSNRVGGQPLVKKKPMQRVRRTCHECSTLYPVGSKICANCSHARCTDCPRDPPKKKKYPDGYPGDQLSSTTIKFACHICDKTFPHLDTSDPSTSEPECRRCKHIKCDIIKES</sequence>
<protein>
    <submittedName>
        <fullName evidence="2">Uncharacterized protein</fullName>
    </submittedName>
</protein>
<feature type="region of interest" description="Disordered" evidence="1">
    <location>
        <begin position="1"/>
        <end position="108"/>
    </location>
</feature>
<feature type="compositionally biased region" description="Polar residues" evidence="1">
    <location>
        <begin position="84"/>
        <end position="104"/>
    </location>
</feature>
<evidence type="ECO:0000313" key="2">
    <source>
        <dbReference type="EMBL" id="KAB8298044.1"/>
    </source>
</evidence>
<organism evidence="2 3">
    <name type="scientific">Monilinia laxa</name>
    <name type="common">Brown rot fungus</name>
    <name type="synonym">Sclerotinia laxa</name>
    <dbReference type="NCBI Taxonomy" id="61186"/>
    <lineage>
        <taxon>Eukaryota</taxon>
        <taxon>Fungi</taxon>
        <taxon>Dikarya</taxon>
        <taxon>Ascomycota</taxon>
        <taxon>Pezizomycotina</taxon>
        <taxon>Leotiomycetes</taxon>
        <taxon>Helotiales</taxon>
        <taxon>Sclerotiniaceae</taxon>
        <taxon>Monilinia</taxon>
    </lineage>
</organism>
<evidence type="ECO:0000313" key="3">
    <source>
        <dbReference type="Proteomes" id="UP000326757"/>
    </source>
</evidence>
<evidence type="ECO:0000256" key="1">
    <source>
        <dbReference type="SAM" id="MobiDB-lite"/>
    </source>
</evidence>
<name>A0A5N6K640_MONLA</name>
<gene>
    <name evidence="2" type="ORF">EYC80_001816</name>
</gene>
<accession>A0A5N6K640</accession>
<reference evidence="2 3" key="1">
    <citation type="submission" date="2019-06" db="EMBL/GenBank/DDBJ databases">
        <title>Genome Sequence of the Brown Rot Fungal Pathogen Monilinia laxa.</title>
        <authorList>
            <person name="De Miccolis Angelini R.M."/>
            <person name="Landi L."/>
            <person name="Abate D."/>
            <person name="Pollastro S."/>
            <person name="Romanazzi G."/>
            <person name="Faretra F."/>
        </authorList>
    </citation>
    <scope>NUCLEOTIDE SEQUENCE [LARGE SCALE GENOMIC DNA]</scope>
    <source>
        <strain evidence="2 3">Mlax316</strain>
    </source>
</reference>
<dbReference type="Proteomes" id="UP000326757">
    <property type="component" value="Unassembled WGS sequence"/>
</dbReference>
<dbReference type="EMBL" id="VIGI01000007">
    <property type="protein sequence ID" value="KAB8298044.1"/>
    <property type="molecule type" value="Genomic_DNA"/>
</dbReference>
<dbReference type="AlphaFoldDB" id="A0A5N6K640"/>
<keyword evidence="3" id="KW-1185">Reference proteome</keyword>
<comment type="caution">
    <text evidence="2">The sequence shown here is derived from an EMBL/GenBank/DDBJ whole genome shotgun (WGS) entry which is preliminary data.</text>
</comment>
<dbReference type="OrthoDB" id="5370011at2759"/>
<proteinExistence type="predicted"/>